<dbReference type="Proteomes" id="UP001163835">
    <property type="component" value="Unassembled WGS sequence"/>
</dbReference>
<evidence type="ECO:0000313" key="1">
    <source>
        <dbReference type="EMBL" id="KAJ3809825.1"/>
    </source>
</evidence>
<sequence length="588" mass="64980">MAPFDYLPGSVSTSTFTKRRDLDGVYNCLVDSFTSMGSSAIANADVNKTFFHYVPNEHQPDCQYYRDSHSTIVGARGNHYPGPKASKPNQITDQTKTRCSIVIGCPSFAPERLRDIWHNQLCTFVGLRESESNSNCMINVKEIVKSITPGHSTDAITLTGSLMYSAPKRSHTVNNRAVGEPLSVTSQSYKKRPLSVADGPANMDSDEDVNQCNAVVWPSESEIYLGAEYDHCLMPDFGGRLFTLKRAKLLQPDRHDINGRLIVPWNNHSSLWPGTLVVTNISIRTFTVRSRGLHQPEWKVTFWQSSESDIHVLVPTLLSVTTVEGQSSVILGHDSGAAAFDALKAVFISRAGLVIDYSSAVSDSVSHGKNKKPRSEVYLPNSVMSPIFSDRSKPNSVYDHLAKTFADMDPAALANAEVNEHSFRHNFGRSWSANYLYRDCNSHEFSANVFGEVVGQVFGTYIGAQGNHYAGPDLNNPIQITDSTKMKCTIVLACPTGAPPAIQNLFYNQICTFDGVHEADKSEEIHSDIDVDVKEIVKCLWSGGEADAIVLTGEPLYTVSSFLPLCTRSQWHCLGLKERKSQKIWQPT</sequence>
<reference evidence="1" key="1">
    <citation type="submission" date="2022-09" db="EMBL/GenBank/DDBJ databases">
        <title>A Global Phylogenomic Analysis of the Shiitake Genus Lentinula.</title>
        <authorList>
            <consortium name="DOE Joint Genome Institute"/>
            <person name="Sierra-Patev S."/>
            <person name="Min B."/>
            <person name="Naranjo-Ortiz M."/>
            <person name="Looney B."/>
            <person name="Konkel Z."/>
            <person name="Slot J.C."/>
            <person name="Sakamoto Y."/>
            <person name="Steenwyk J.L."/>
            <person name="Rokas A."/>
            <person name="Carro J."/>
            <person name="Camarero S."/>
            <person name="Ferreira P."/>
            <person name="Molpeceres G."/>
            <person name="Ruiz-Duenas F.J."/>
            <person name="Serrano A."/>
            <person name="Henrissat B."/>
            <person name="Drula E."/>
            <person name="Hughes K.W."/>
            <person name="Mata J.L."/>
            <person name="Ishikawa N.K."/>
            <person name="Vargas-Isla R."/>
            <person name="Ushijima S."/>
            <person name="Smith C.A."/>
            <person name="Ahrendt S."/>
            <person name="Andreopoulos W."/>
            <person name="He G."/>
            <person name="Labutti K."/>
            <person name="Lipzen A."/>
            <person name="Ng V."/>
            <person name="Riley R."/>
            <person name="Sandor L."/>
            <person name="Barry K."/>
            <person name="Martinez A.T."/>
            <person name="Xiao Y."/>
            <person name="Gibbons J.G."/>
            <person name="Terashima K."/>
            <person name="Grigoriev I.V."/>
            <person name="Hibbett D.S."/>
        </authorList>
    </citation>
    <scope>NUCLEOTIDE SEQUENCE</scope>
    <source>
        <strain evidence="1">TMI1499</strain>
    </source>
</reference>
<keyword evidence="2" id="KW-1185">Reference proteome</keyword>
<evidence type="ECO:0000313" key="2">
    <source>
        <dbReference type="Proteomes" id="UP001163835"/>
    </source>
</evidence>
<gene>
    <name evidence="1" type="ORF">F5876DRAFT_77400</name>
</gene>
<proteinExistence type="predicted"/>
<organism evidence="1 2">
    <name type="scientific">Lentinula aff. lateritia</name>
    <dbReference type="NCBI Taxonomy" id="2804960"/>
    <lineage>
        <taxon>Eukaryota</taxon>
        <taxon>Fungi</taxon>
        <taxon>Dikarya</taxon>
        <taxon>Basidiomycota</taxon>
        <taxon>Agaricomycotina</taxon>
        <taxon>Agaricomycetes</taxon>
        <taxon>Agaricomycetidae</taxon>
        <taxon>Agaricales</taxon>
        <taxon>Marasmiineae</taxon>
        <taxon>Omphalotaceae</taxon>
        <taxon>Lentinula</taxon>
    </lineage>
</organism>
<accession>A0ACC1TYH9</accession>
<protein>
    <submittedName>
        <fullName evidence="1">Uncharacterized protein</fullName>
    </submittedName>
</protein>
<name>A0ACC1TYH9_9AGAR</name>
<comment type="caution">
    <text evidence="1">The sequence shown here is derived from an EMBL/GenBank/DDBJ whole genome shotgun (WGS) entry which is preliminary data.</text>
</comment>
<dbReference type="EMBL" id="MU795135">
    <property type="protein sequence ID" value="KAJ3809825.1"/>
    <property type="molecule type" value="Genomic_DNA"/>
</dbReference>